<dbReference type="GO" id="GO:0004392">
    <property type="term" value="F:heme oxygenase (decyclizing) activity"/>
    <property type="evidence" value="ECO:0007669"/>
    <property type="project" value="InterPro"/>
</dbReference>
<name>A0A8E4DWK1_9XANT</name>
<accession>A0A8E4DWK1</accession>
<dbReference type="AlphaFoldDB" id="A0A8E4DWK1"/>
<dbReference type="EMBL" id="LR861803">
    <property type="protein sequence ID" value="CAD1790725.1"/>
    <property type="molecule type" value="Genomic_DNA"/>
</dbReference>
<dbReference type="InterPro" id="IPR016053">
    <property type="entry name" value="Haem_Oase-like"/>
</dbReference>
<dbReference type="Pfam" id="PF01126">
    <property type="entry name" value="Heme_oxygenase"/>
    <property type="match status" value="1"/>
</dbReference>
<dbReference type="SUPFAM" id="SSF48613">
    <property type="entry name" value="Heme oxygenase-like"/>
    <property type="match status" value="1"/>
</dbReference>
<dbReference type="Proteomes" id="UP000515493">
    <property type="component" value="Chromosome"/>
</dbReference>
<sequence length="205" mass="22827">MTIPKQIPSAAKHLKAQTHDAHDALDQRIMASAPFSSTTRYAQFLRAQRRFHATIDPLFGEPRLQGIVPQLAERRRLAEIDLDLGDLGIESQTDRSSVVVDFTSPATALGWFYVAEGSKLGAAILLKHAQRLGLSEAFGARHLAAHDDGRARHWRSFVEATDQVAWTNAELAVMVEGAIRAFSTMKAFVEQEMPLFDRKSEREFG</sequence>
<dbReference type="CDD" id="cd19166">
    <property type="entry name" value="HemeO-bac"/>
    <property type="match status" value="1"/>
</dbReference>
<evidence type="ECO:0000313" key="2">
    <source>
        <dbReference type="EMBL" id="CAD1790725.1"/>
    </source>
</evidence>
<dbReference type="EMBL" id="LR824641">
    <property type="protein sequence ID" value="CAD0323671.1"/>
    <property type="molecule type" value="Genomic_DNA"/>
</dbReference>
<evidence type="ECO:0000313" key="1">
    <source>
        <dbReference type="EMBL" id="CAD0323671.1"/>
    </source>
</evidence>
<dbReference type="RefSeq" id="WP_119132206.1">
    <property type="nucleotide sequence ID" value="NZ_LR861803.1"/>
</dbReference>
<dbReference type="InterPro" id="IPR016084">
    <property type="entry name" value="Haem_Oase-like_multi-hlx"/>
</dbReference>
<dbReference type="Gene3D" id="1.20.910.10">
    <property type="entry name" value="Heme oxygenase-like"/>
    <property type="match status" value="1"/>
</dbReference>
<gene>
    <name evidence="1" type="ORF">XSP_001726</name>
</gene>
<dbReference type="KEGG" id="xeu:XSP_001726"/>
<proteinExistence type="predicted"/>
<organism evidence="1">
    <name type="scientific">Xanthomonas euroxanthea</name>
    <dbReference type="NCBI Taxonomy" id="2259622"/>
    <lineage>
        <taxon>Bacteria</taxon>
        <taxon>Pseudomonadati</taxon>
        <taxon>Pseudomonadota</taxon>
        <taxon>Gammaproteobacteria</taxon>
        <taxon>Lysobacterales</taxon>
        <taxon>Lysobacteraceae</taxon>
        <taxon>Xanthomonas</taxon>
    </lineage>
</organism>
<dbReference type="GeneID" id="79389045"/>
<reference evidence="1 3" key="1">
    <citation type="submission" date="2020-07" db="EMBL/GenBank/DDBJ databases">
        <authorList>
            <person name="Teixeira M."/>
        </authorList>
    </citation>
    <scope>NUCLEOTIDE SEQUENCE</scope>
    <source>
        <strain evidence="2">1</strain>
        <strain evidence="1">Xanthomonas sp. CPBF 367</strain>
    </source>
</reference>
<protein>
    <submittedName>
        <fullName evidence="1">Biliverdin-producing heme oxygenase</fullName>
    </submittedName>
</protein>
<dbReference type="GO" id="GO:0006788">
    <property type="term" value="P:heme oxidation"/>
    <property type="evidence" value="ECO:0007669"/>
    <property type="project" value="InterPro"/>
</dbReference>
<evidence type="ECO:0000313" key="3">
    <source>
        <dbReference type="Proteomes" id="UP000515493"/>
    </source>
</evidence>